<evidence type="ECO:0000256" key="4">
    <source>
        <dbReference type="ARBA" id="ARBA00022989"/>
    </source>
</evidence>
<proteinExistence type="predicted"/>
<keyword evidence="5 6" id="KW-0472">Membrane</keyword>
<keyword evidence="8" id="KW-1185">Reference proteome</keyword>
<evidence type="ECO:0000256" key="3">
    <source>
        <dbReference type="ARBA" id="ARBA00022692"/>
    </source>
</evidence>
<evidence type="ECO:0000256" key="6">
    <source>
        <dbReference type="SAM" id="Phobius"/>
    </source>
</evidence>
<evidence type="ECO:0000256" key="2">
    <source>
        <dbReference type="ARBA" id="ARBA00022475"/>
    </source>
</evidence>
<feature type="transmembrane region" description="Helical" evidence="6">
    <location>
        <begin position="41"/>
        <end position="62"/>
    </location>
</feature>
<evidence type="ECO:0000256" key="1">
    <source>
        <dbReference type="ARBA" id="ARBA00004651"/>
    </source>
</evidence>
<feature type="transmembrane region" description="Helical" evidence="6">
    <location>
        <begin position="319"/>
        <end position="336"/>
    </location>
</feature>
<feature type="transmembrane region" description="Helical" evidence="6">
    <location>
        <begin position="219"/>
        <end position="243"/>
    </location>
</feature>
<dbReference type="Proteomes" id="UP001305606">
    <property type="component" value="Chromosome"/>
</dbReference>
<organism evidence="7 8">
    <name type="scientific">Streptomyces luomodiensis</name>
    <dbReference type="NCBI Taxonomy" id="3026192"/>
    <lineage>
        <taxon>Bacteria</taxon>
        <taxon>Bacillati</taxon>
        <taxon>Actinomycetota</taxon>
        <taxon>Actinomycetes</taxon>
        <taxon>Kitasatosporales</taxon>
        <taxon>Streptomycetaceae</taxon>
        <taxon>Streptomyces</taxon>
    </lineage>
</organism>
<feature type="transmembrane region" description="Helical" evidence="6">
    <location>
        <begin position="342"/>
        <end position="363"/>
    </location>
</feature>
<feature type="transmembrane region" description="Helical" evidence="6">
    <location>
        <begin position="83"/>
        <end position="104"/>
    </location>
</feature>
<evidence type="ECO:0000313" key="7">
    <source>
        <dbReference type="EMBL" id="WNE95650.1"/>
    </source>
</evidence>
<feature type="transmembrane region" description="Helical" evidence="6">
    <location>
        <begin position="12"/>
        <end position="35"/>
    </location>
</feature>
<dbReference type="EMBL" id="CP117522">
    <property type="protein sequence ID" value="WNE95650.1"/>
    <property type="molecule type" value="Genomic_DNA"/>
</dbReference>
<dbReference type="RefSeq" id="WP_311034969.1">
    <property type="nucleotide sequence ID" value="NZ_CP117522.1"/>
</dbReference>
<sequence>MSTQHRVGLGQGTAIYVGAILGAGILALPALAARAAGPASLLAWLALLLFCVPVATSFAALGARYPDSGGVATFVSKAFGSRLSGAVGYWFYFALPAGAPATAYVGGQYAAHALGAGQRVTLAVAAGLLLAAFASNAVGLRMSARVQLVLVGLLAVLLLIAVLTALPHARTSNLTPFAPHGGAAVGQAASLLFFTFAGWEAVTHLSGEFRDPRKDLRRVTAATLVVIGVLYLGLAVTCVLVLGPELAESDAPLTLLLQRGIGSSASAITAVMAMLLTFGTMNSYLAGASRLGAALARDGVLPAPLAKGHRPGEVPRRSLALLFVLSGLVCAFALLTDTGLGKVMLAASACFIAVTVAGLVAGVRLLPRGSAVWWGAVVAAAVMSVVLAFSGWFLILPVLLGAAAVGGQWWSARLRERVRSAGSPKSGASRMVNACAPLPERAE</sequence>
<feature type="transmembrane region" description="Helical" evidence="6">
    <location>
        <begin position="263"/>
        <end position="285"/>
    </location>
</feature>
<dbReference type="Pfam" id="PF13520">
    <property type="entry name" value="AA_permease_2"/>
    <property type="match status" value="1"/>
</dbReference>
<dbReference type="Gene3D" id="1.20.1740.10">
    <property type="entry name" value="Amino acid/polyamine transporter I"/>
    <property type="match status" value="1"/>
</dbReference>
<dbReference type="InterPro" id="IPR050367">
    <property type="entry name" value="APC_superfamily"/>
</dbReference>
<feature type="transmembrane region" description="Helical" evidence="6">
    <location>
        <begin position="370"/>
        <end position="388"/>
    </location>
</feature>
<feature type="transmembrane region" description="Helical" evidence="6">
    <location>
        <begin position="116"/>
        <end position="134"/>
    </location>
</feature>
<dbReference type="InterPro" id="IPR002293">
    <property type="entry name" value="AA/rel_permease1"/>
</dbReference>
<dbReference type="PIRSF" id="PIRSF006060">
    <property type="entry name" value="AA_transporter"/>
    <property type="match status" value="1"/>
</dbReference>
<keyword evidence="4 6" id="KW-1133">Transmembrane helix</keyword>
<comment type="subcellular location">
    <subcellularLocation>
        <location evidence="1">Cell membrane</location>
        <topology evidence="1">Multi-pass membrane protein</topology>
    </subcellularLocation>
</comment>
<protein>
    <submittedName>
        <fullName evidence="7">APC family permease</fullName>
    </submittedName>
</protein>
<accession>A0ABY9UYV0</accession>
<feature type="transmembrane region" description="Helical" evidence="6">
    <location>
        <begin position="146"/>
        <end position="166"/>
    </location>
</feature>
<reference evidence="7 8" key="1">
    <citation type="submission" date="2023-02" db="EMBL/GenBank/DDBJ databases">
        <title>Streptomyces sp. SCA4-21 with antifungal activity against Fusarium oxysporum f. sp. cubense, Streptomyces sp. SCA2-17 with antifungal activity against Fusarium oxysporum f. sp. cubense.</title>
        <authorList>
            <person name="Qi D."/>
        </authorList>
    </citation>
    <scope>NUCLEOTIDE SEQUENCE [LARGE SCALE GENOMIC DNA]</scope>
    <source>
        <strain evidence="7 8">SCA4-21</strain>
    </source>
</reference>
<name>A0ABY9UYV0_9ACTN</name>
<keyword evidence="3 6" id="KW-0812">Transmembrane</keyword>
<evidence type="ECO:0000313" key="8">
    <source>
        <dbReference type="Proteomes" id="UP001305606"/>
    </source>
</evidence>
<evidence type="ECO:0000256" key="5">
    <source>
        <dbReference type="ARBA" id="ARBA00023136"/>
    </source>
</evidence>
<dbReference type="PANTHER" id="PTHR42770">
    <property type="entry name" value="AMINO ACID TRANSPORTER-RELATED"/>
    <property type="match status" value="1"/>
</dbReference>
<gene>
    <name evidence="7" type="ORF">PS467_10035</name>
</gene>
<keyword evidence="2" id="KW-1003">Cell membrane</keyword>
<dbReference type="PANTHER" id="PTHR42770:SF13">
    <property type="entry name" value="L-METHIONINE_BRANCHED-CHAIN AMINO ACID EXPORTER YJEH"/>
    <property type="match status" value="1"/>
</dbReference>
<feature type="transmembrane region" description="Helical" evidence="6">
    <location>
        <begin position="178"/>
        <end position="199"/>
    </location>
</feature>